<organism evidence="2 3">
    <name type="scientific">Talaromyces proteolyticus</name>
    <dbReference type="NCBI Taxonomy" id="1131652"/>
    <lineage>
        <taxon>Eukaryota</taxon>
        <taxon>Fungi</taxon>
        <taxon>Dikarya</taxon>
        <taxon>Ascomycota</taxon>
        <taxon>Pezizomycotina</taxon>
        <taxon>Eurotiomycetes</taxon>
        <taxon>Eurotiomycetidae</taxon>
        <taxon>Eurotiales</taxon>
        <taxon>Trichocomaceae</taxon>
        <taxon>Talaromyces</taxon>
        <taxon>Talaromyces sect. Bacilispori</taxon>
    </lineage>
</organism>
<feature type="region of interest" description="Disordered" evidence="1">
    <location>
        <begin position="389"/>
        <end position="506"/>
    </location>
</feature>
<protein>
    <submittedName>
        <fullName evidence="2">Uncharacterized protein</fullName>
    </submittedName>
</protein>
<dbReference type="RefSeq" id="XP_046068187.1">
    <property type="nucleotide sequence ID" value="XM_046220979.1"/>
</dbReference>
<proteinExistence type="predicted"/>
<evidence type="ECO:0000313" key="2">
    <source>
        <dbReference type="EMBL" id="KAH8692190.1"/>
    </source>
</evidence>
<dbReference type="GeneID" id="70251266"/>
<dbReference type="EMBL" id="JAJTJA010000011">
    <property type="protein sequence ID" value="KAH8692190.1"/>
    <property type="molecule type" value="Genomic_DNA"/>
</dbReference>
<keyword evidence="3" id="KW-1185">Reference proteome</keyword>
<reference evidence="2" key="1">
    <citation type="submission" date="2021-12" db="EMBL/GenBank/DDBJ databases">
        <title>Convergent genome expansion in fungi linked to evolution of root-endophyte symbiosis.</title>
        <authorList>
            <consortium name="DOE Joint Genome Institute"/>
            <person name="Ke Y.-H."/>
            <person name="Bonito G."/>
            <person name="Liao H.-L."/>
            <person name="Looney B."/>
            <person name="Rojas-Flechas A."/>
            <person name="Nash J."/>
            <person name="Hameed K."/>
            <person name="Schadt C."/>
            <person name="Martin F."/>
            <person name="Crous P.W."/>
            <person name="Miettinen O."/>
            <person name="Magnuson J.K."/>
            <person name="Labbe J."/>
            <person name="Jacobson D."/>
            <person name="Doktycz M.J."/>
            <person name="Veneault-Fourrey C."/>
            <person name="Kuo A."/>
            <person name="Mondo S."/>
            <person name="Calhoun S."/>
            <person name="Riley R."/>
            <person name="Ohm R."/>
            <person name="LaButti K."/>
            <person name="Andreopoulos B."/>
            <person name="Pangilinan J."/>
            <person name="Nolan M."/>
            <person name="Tritt A."/>
            <person name="Clum A."/>
            <person name="Lipzen A."/>
            <person name="Daum C."/>
            <person name="Barry K."/>
            <person name="Grigoriev I.V."/>
            <person name="Vilgalys R."/>
        </authorList>
    </citation>
    <scope>NUCLEOTIDE SEQUENCE</scope>
    <source>
        <strain evidence="2">PMI_201</strain>
    </source>
</reference>
<name>A0AAD4KI29_9EURO</name>
<sequence>MAGTSAMIYSPWTFNPDAARDFCDWLKTRYPQITDVKYNKQHSYFAVEGDDIEHDYDVEFALKLNEFAQKELAASFKAPRISRNVQASRVVDHVDNQVRKPPISSNCHILDQPIEDSSNDECAITETWKSQYQCLGHSPNTQKHLLKEFGGLTGTEISIDITSNSIQVSGKSAECVQNALDYLKNADTALNLKQRDEKPCSHHLLLQQKDTGNLRTIPYVEHPSAEIVSGLVTQRQRSRLATAVALVSSYIPSPYSTNGLSYTASSVESRYWNGYKFPEFGKKELFIHAQPAVDISSASTTTKGSPHSIGSEAVSMAKIEENNIYLQPEKVDRIADWVRHNDDKEKSEVDDLLFGDLLIGTDIAKPVRTSIPKPLKEEENVPGLLRRRVRSAKSQTETEKPVLERKEQDSKHFWPPLMPQLHRTMGQKSAHSTSTSKKPGTKQLTLDACWSRKPTPSPKNAAIKAEKAKEETAKPAVTRVEESIASLQGAKEPQKKCPSKPPRENADQVNDVFRALEPTLVDAKCFPGILQLEVHLGLIILSPLPSRQEQDEGKLSVKDWYEIFRPENNLPVPSFWVFPKFSATGTDVDSLVDLTLPGDEKQRLFEKKTFDRGIMYEFHCSSRHGNEFLITLDETGKASIRLPEVMLASSNIHSPHSTWDLTAIFKGWPNFRKGRDAKLDEAINTFVDEIWLQPGSSINVFCNEPTDGLFSVNEIFLKRWTLHKHTASSLSDDRIMLKITEVQKFVIGRNPDCPTRMRGRIPLKRRNEWATKKILWFEVSVISAAIESLFASNADLELGRKTQKWNPTDILRDEVVDLAQSNDSSPVAEIIGAASFGNMLRVGKQVLTSMNVKRSEEGVPV</sequence>
<evidence type="ECO:0000256" key="1">
    <source>
        <dbReference type="SAM" id="MobiDB-lite"/>
    </source>
</evidence>
<dbReference type="Proteomes" id="UP001201262">
    <property type="component" value="Unassembled WGS sequence"/>
</dbReference>
<comment type="caution">
    <text evidence="2">The sequence shown here is derived from an EMBL/GenBank/DDBJ whole genome shotgun (WGS) entry which is preliminary data.</text>
</comment>
<evidence type="ECO:0000313" key="3">
    <source>
        <dbReference type="Proteomes" id="UP001201262"/>
    </source>
</evidence>
<feature type="compositionally biased region" description="Basic and acidic residues" evidence="1">
    <location>
        <begin position="464"/>
        <end position="473"/>
    </location>
</feature>
<gene>
    <name evidence="2" type="ORF">BGW36DRAFT_431412</name>
</gene>
<feature type="compositionally biased region" description="Polar residues" evidence="1">
    <location>
        <begin position="426"/>
        <end position="444"/>
    </location>
</feature>
<accession>A0AAD4KI29</accession>
<feature type="compositionally biased region" description="Basic and acidic residues" evidence="1">
    <location>
        <begin position="396"/>
        <end position="412"/>
    </location>
</feature>
<dbReference type="AlphaFoldDB" id="A0AAD4KI29"/>